<evidence type="ECO:0000313" key="1">
    <source>
        <dbReference type="EMBL" id="TKI08248.1"/>
    </source>
</evidence>
<dbReference type="InterPro" id="IPR036520">
    <property type="entry name" value="UPF0759_sf"/>
</dbReference>
<reference evidence="1 2" key="1">
    <citation type="submission" date="2019-04" db="EMBL/GenBank/DDBJ databases">
        <authorList>
            <person name="Li M."/>
            <person name="Gao C."/>
        </authorList>
    </citation>
    <scope>NUCLEOTIDE SEQUENCE [LARGE SCALE GENOMIC DNA]</scope>
    <source>
        <strain evidence="1 2">BGMRC 2031</strain>
    </source>
</reference>
<dbReference type="EMBL" id="SZPQ01000002">
    <property type="protein sequence ID" value="TKI08248.1"/>
    <property type="molecule type" value="Genomic_DNA"/>
</dbReference>
<protein>
    <submittedName>
        <fullName evidence="1">DUF72 domain-containing protein</fullName>
    </submittedName>
</protein>
<name>A0ABY2SRP2_9HYPH</name>
<keyword evidence="2" id="KW-1185">Reference proteome</keyword>
<accession>A0ABY2SRP2</accession>
<proteinExistence type="predicted"/>
<dbReference type="RefSeq" id="WP_136988521.1">
    <property type="nucleotide sequence ID" value="NZ_SZPQ01000002.1"/>
</dbReference>
<organism evidence="1 2">
    <name type="scientific">Martelella alba</name>
    <dbReference type="NCBI Taxonomy" id="2590451"/>
    <lineage>
        <taxon>Bacteria</taxon>
        <taxon>Pseudomonadati</taxon>
        <taxon>Pseudomonadota</taxon>
        <taxon>Alphaproteobacteria</taxon>
        <taxon>Hyphomicrobiales</taxon>
        <taxon>Aurantimonadaceae</taxon>
        <taxon>Martelella</taxon>
    </lineage>
</organism>
<gene>
    <name evidence="1" type="ORF">FCN80_03615</name>
</gene>
<dbReference type="InterPro" id="IPR002763">
    <property type="entry name" value="DUF72"/>
</dbReference>
<evidence type="ECO:0000313" key="2">
    <source>
        <dbReference type="Proteomes" id="UP000305202"/>
    </source>
</evidence>
<dbReference type="PANTHER" id="PTHR30348">
    <property type="entry name" value="UNCHARACTERIZED PROTEIN YECE"/>
    <property type="match status" value="1"/>
</dbReference>
<dbReference type="Proteomes" id="UP000305202">
    <property type="component" value="Unassembled WGS sequence"/>
</dbReference>
<dbReference type="Gene3D" id="3.20.20.410">
    <property type="entry name" value="Protein of unknown function UPF0759"/>
    <property type="match status" value="1"/>
</dbReference>
<dbReference type="NCBIfam" id="NF007637">
    <property type="entry name" value="PRK10302.1"/>
    <property type="match status" value="1"/>
</dbReference>
<comment type="caution">
    <text evidence="1">The sequence shown here is derived from an EMBL/GenBank/DDBJ whole genome shotgun (WGS) entry which is preliminary data.</text>
</comment>
<sequence length="284" mass="32277">MGKRRGIGVAGAVIYIGLPQWQHGGWSRFGMRTLADYARYFNCVEGNTTLYALPDARRVLEWRAMTTDDFRFCLKFPAAISHQGGLRDFHHPLAQFFLTLEPLAERIGQYWLQLPAAFAPADLPALWTFLDALPVAFHYGVEVRHPQFFAKGEEERQLNRGLHQRGVNRVILDSRPVHSARSGAPALLAAQRKKPKVPVHAVLTAERPLIRYIGSDDFAESLQLFQPWLERLPHWLCRHTPFLFIHTPDIAHAPSLAQALWPMLAEKLPDIGSAPVWPQQDLLF</sequence>
<dbReference type="Pfam" id="PF01904">
    <property type="entry name" value="DUF72"/>
    <property type="match status" value="1"/>
</dbReference>
<dbReference type="SUPFAM" id="SSF117396">
    <property type="entry name" value="TM1631-like"/>
    <property type="match status" value="1"/>
</dbReference>
<dbReference type="PANTHER" id="PTHR30348:SF9">
    <property type="entry name" value="UPF0759 PROTEIN YECE"/>
    <property type="match status" value="1"/>
</dbReference>